<accession>X1NAY2</accession>
<reference evidence="2" key="1">
    <citation type="journal article" date="2014" name="Front. Microbiol.">
        <title>High frequency of phylogenetically diverse reductive dehalogenase-homologous genes in deep subseafloor sedimentary metagenomes.</title>
        <authorList>
            <person name="Kawai M."/>
            <person name="Futagami T."/>
            <person name="Toyoda A."/>
            <person name="Takaki Y."/>
            <person name="Nishi S."/>
            <person name="Hori S."/>
            <person name="Arai W."/>
            <person name="Tsubouchi T."/>
            <person name="Morono Y."/>
            <person name="Uchiyama I."/>
            <person name="Ito T."/>
            <person name="Fujiyama A."/>
            <person name="Inagaki F."/>
            <person name="Takami H."/>
        </authorList>
    </citation>
    <scope>NUCLEOTIDE SEQUENCE</scope>
    <source>
        <strain evidence="2">Expedition CK06-06</strain>
    </source>
</reference>
<proteinExistence type="predicted"/>
<organism evidence="2">
    <name type="scientific">marine sediment metagenome</name>
    <dbReference type="NCBI Taxonomy" id="412755"/>
    <lineage>
        <taxon>unclassified sequences</taxon>
        <taxon>metagenomes</taxon>
        <taxon>ecological metagenomes</taxon>
    </lineage>
</organism>
<name>X1NAY2_9ZZZZ</name>
<protein>
    <submittedName>
        <fullName evidence="2">Uncharacterized protein</fullName>
    </submittedName>
</protein>
<sequence length="32" mass="3287">MASSGTIIGLGIGICIGMVAIYAIMQTQMQTL</sequence>
<keyword evidence="1" id="KW-0812">Transmembrane</keyword>
<keyword evidence="1" id="KW-0472">Membrane</keyword>
<comment type="caution">
    <text evidence="2">The sequence shown here is derived from an EMBL/GenBank/DDBJ whole genome shotgun (WGS) entry which is preliminary data.</text>
</comment>
<keyword evidence="1" id="KW-1133">Transmembrane helix</keyword>
<dbReference type="AlphaFoldDB" id="X1NAY2"/>
<dbReference type="EMBL" id="BARV01016464">
    <property type="protein sequence ID" value="GAI27351.1"/>
    <property type="molecule type" value="Genomic_DNA"/>
</dbReference>
<gene>
    <name evidence="2" type="ORF">S06H3_28246</name>
</gene>
<evidence type="ECO:0000313" key="2">
    <source>
        <dbReference type="EMBL" id="GAI27351.1"/>
    </source>
</evidence>
<feature type="transmembrane region" description="Helical" evidence="1">
    <location>
        <begin position="6"/>
        <end position="25"/>
    </location>
</feature>
<evidence type="ECO:0000256" key="1">
    <source>
        <dbReference type="SAM" id="Phobius"/>
    </source>
</evidence>
<feature type="non-terminal residue" evidence="2">
    <location>
        <position position="32"/>
    </location>
</feature>